<dbReference type="EMBL" id="LNIX01000002">
    <property type="protein sequence ID" value="OXA58959.1"/>
    <property type="molecule type" value="Genomic_DNA"/>
</dbReference>
<proteinExistence type="predicted"/>
<feature type="signal peptide" evidence="2">
    <location>
        <begin position="1"/>
        <end position="18"/>
    </location>
</feature>
<feature type="region of interest" description="Disordered" evidence="1">
    <location>
        <begin position="111"/>
        <end position="160"/>
    </location>
</feature>
<name>A0A226ENA6_FOLCA</name>
<organism evidence="3 4">
    <name type="scientific">Folsomia candida</name>
    <name type="common">Springtail</name>
    <dbReference type="NCBI Taxonomy" id="158441"/>
    <lineage>
        <taxon>Eukaryota</taxon>
        <taxon>Metazoa</taxon>
        <taxon>Ecdysozoa</taxon>
        <taxon>Arthropoda</taxon>
        <taxon>Hexapoda</taxon>
        <taxon>Collembola</taxon>
        <taxon>Entomobryomorpha</taxon>
        <taxon>Isotomoidea</taxon>
        <taxon>Isotomidae</taxon>
        <taxon>Proisotominae</taxon>
        <taxon>Folsomia</taxon>
    </lineage>
</organism>
<keyword evidence="2" id="KW-0732">Signal</keyword>
<comment type="caution">
    <text evidence="3">The sequence shown here is derived from an EMBL/GenBank/DDBJ whole genome shotgun (WGS) entry which is preliminary data.</text>
</comment>
<evidence type="ECO:0000256" key="1">
    <source>
        <dbReference type="SAM" id="MobiDB-lite"/>
    </source>
</evidence>
<evidence type="ECO:0000256" key="2">
    <source>
        <dbReference type="SAM" id="SignalP"/>
    </source>
</evidence>
<feature type="region of interest" description="Disordered" evidence="1">
    <location>
        <begin position="168"/>
        <end position="187"/>
    </location>
</feature>
<reference evidence="3 4" key="1">
    <citation type="submission" date="2015-12" db="EMBL/GenBank/DDBJ databases">
        <title>The genome of Folsomia candida.</title>
        <authorList>
            <person name="Faddeeva A."/>
            <person name="Derks M.F."/>
            <person name="Anvar Y."/>
            <person name="Smit S."/>
            <person name="Van Straalen N."/>
            <person name="Roelofs D."/>
        </authorList>
    </citation>
    <scope>NUCLEOTIDE SEQUENCE [LARGE SCALE GENOMIC DNA]</scope>
    <source>
        <strain evidence="3 4">VU population</strain>
        <tissue evidence="3">Whole body</tissue>
    </source>
</reference>
<dbReference type="AlphaFoldDB" id="A0A226ENA6"/>
<feature type="compositionally biased region" description="Basic and acidic residues" evidence="1">
    <location>
        <begin position="131"/>
        <end position="160"/>
    </location>
</feature>
<evidence type="ECO:0000313" key="3">
    <source>
        <dbReference type="EMBL" id="OXA58959.1"/>
    </source>
</evidence>
<dbReference type="Proteomes" id="UP000198287">
    <property type="component" value="Unassembled WGS sequence"/>
</dbReference>
<accession>A0A226ENA6</accession>
<feature type="chain" id="PRO_5013325174" evidence="2">
    <location>
        <begin position="19"/>
        <end position="187"/>
    </location>
</feature>
<sequence length="187" mass="20041">MRPSLILVFVVVLKTASAVPQFGIPSLPKAAPVPISTPQAPIPNVADGLEYTQKIEDLVSLVRVALTDMGEIAVADNPEAGSKIVAKLQAQIARAAQVLADFTTKSARVRRDVKSNGESSYNQVGEILVESNDKTQPEKSELSPEAQEKMDDRHDKAVNDCKADVCKSHTAKRNKIKEAKAAKAAKG</sequence>
<protein>
    <submittedName>
        <fullName evidence="3">Uncharacterized protein</fullName>
    </submittedName>
</protein>
<keyword evidence="4" id="KW-1185">Reference proteome</keyword>
<evidence type="ECO:0000313" key="4">
    <source>
        <dbReference type="Proteomes" id="UP000198287"/>
    </source>
</evidence>
<gene>
    <name evidence="3" type="ORF">Fcan01_04724</name>
</gene>